<evidence type="ECO:0000313" key="2">
    <source>
        <dbReference type="Proteomes" id="UP000004776"/>
    </source>
</evidence>
<reference evidence="1 2" key="1">
    <citation type="journal article" date="2011" name="BMC Genomics">
        <title>Genome sequencing reveals diversification of virulence factor content and possible host adaptation in distinct subpopulations of Salmonella enterica.</title>
        <authorList>
            <person name="den Bakker H.C."/>
            <person name="Moreno Switt A.I."/>
            <person name="Govoni G."/>
            <person name="Cummings C.A."/>
            <person name="Ranieri M.L."/>
            <person name="Degoricija L."/>
            <person name="Hoelzer K."/>
            <person name="Rodriguez-Rivera L.D."/>
            <person name="Brown S."/>
            <person name="Bolchacova E."/>
            <person name="Furtado M.R."/>
            <person name="Wiedmann M."/>
        </authorList>
    </citation>
    <scope>NUCLEOTIDE SEQUENCE [LARGE SCALE GENOMIC DNA]</scope>
    <source>
        <strain evidence="1 2">R8-2977</strain>
    </source>
</reference>
<dbReference type="PATRIC" id="fig|913084.3.peg.1211"/>
<dbReference type="Proteomes" id="UP000004776">
    <property type="component" value="Unassembled WGS sequence"/>
</dbReference>
<evidence type="ECO:0000313" key="1">
    <source>
        <dbReference type="EMBL" id="EHD04813.1"/>
    </source>
</evidence>
<protein>
    <submittedName>
        <fullName evidence="1">Putative 2-hydroxyacid dehydrogenase YcdW</fullName>
    </submittedName>
</protein>
<gene>
    <name evidence="1" type="ORF">LTSEURB_1661</name>
</gene>
<dbReference type="Gene3D" id="3.40.50.720">
    <property type="entry name" value="NAD(P)-binding Rossmann-like Domain"/>
    <property type="match status" value="2"/>
</dbReference>
<proteinExistence type="predicted"/>
<name>G5RTN0_SALET</name>
<organism evidence="1 2">
    <name type="scientific">Salmonella enterica subsp. enterica serovar Urbana str. R8-2977</name>
    <dbReference type="NCBI Taxonomy" id="913084"/>
    <lineage>
        <taxon>Bacteria</taxon>
        <taxon>Pseudomonadati</taxon>
        <taxon>Pseudomonadota</taxon>
        <taxon>Gammaproteobacteria</taxon>
        <taxon>Enterobacterales</taxon>
        <taxon>Enterobacteriaceae</taxon>
        <taxon>Salmonella</taxon>
    </lineage>
</organism>
<accession>G5RTN0</accession>
<dbReference type="EMBL" id="AFCW01000678">
    <property type="protein sequence ID" value="EHD04813.1"/>
    <property type="molecule type" value="Genomic_DNA"/>
</dbReference>
<comment type="caution">
    <text evidence="1">The sequence shown here is derived from an EMBL/GenBank/DDBJ whole genome shotgun (WGS) entry which is preliminary data.</text>
</comment>
<dbReference type="AlphaFoldDB" id="G5RTN0"/>
<sequence length="50" mass="5644">MPWRHPRVAMTPHIAAVTRPAEAIDYISRTITQLEKGEPVTGQVDRARGY</sequence>